<feature type="transmembrane region" description="Helical" evidence="2">
    <location>
        <begin position="101"/>
        <end position="119"/>
    </location>
</feature>
<dbReference type="EMBL" id="BSVB01000001">
    <property type="protein sequence ID" value="GMA96030.1"/>
    <property type="molecule type" value="Genomic_DNA"/>
</dbReference>
<feature type="transmembrane region" description="Helical" evidence="2">
    <location>
        <begin position="46"/>
        <end position="65"/>
    </location>
</feature>
<protein>
    <submittedName>
        <fullName evidence="3">Uncharacterized protein</fullName>
    </submittedName>
</protein>
<organism evidence="3 4">
    <name type="scientific">Pseudolysinimonas kribbensis</name>
    <dbReference type="NCBI Taxonomy" id="433641"/>
    <lineage>
        <taxon>Bacteria</taxon>
        <taxon>Bacillati</taxon>
        <taxon>Actinomycetota</taxon>
        <taxon>Actinomycetes</taxon>
        <taxon>Micrococcales</taxon>
        <taxon>Microbacteriaceae</taxon>
        <taxon>Pseudolysinimonas</taxon>
    </lineage>
</organism>
<evidence type="ECO:0000256" key="1">
    <source>
        <dbReference type="SAM" id="MobiDB-lite"/>
    </source>
</evidence>
<evidence type="ECO:0000313" key="4">
    <source>
        <dbReference type="Proteomes" id="UP001157034"/>
    </source>
</evidence>
<keyword evidence="2" id="KW-0812">Transmembrane</keyword>
<evidence type="ECO:0000256" key="2">
    <source>
        <dbReference type="SAM" id="Phobius"/>
    </source>
</evidence>
<evidence type="ECO:0000313" key="3">
    <source>
        <dbReference type="EMBL" id="GMA96030.1"/>
    </source>
</evidence>
<gene>
    <name evidence="3" type="ORF">GCM10025881_28540</name>
</gene>
<feature type="transmembrane region" description="Helical" evidence="2">
    <location>
        <begin position="77"/>
        <end position="95"/>
    </location>
</feature>
<accession>A0ABQ6K5Z4</accession>
<proteinExistence type="predicted"/>
<reference evidence="4" key="1">
    <citation type="journal article" date="2019" name="Int. J. Syst. Evol. Microbiol.">
        <title>The Global Catalogue of Microorganisms (GCM) 10K type strain sequencing project: providing services to taxonomists for standard genome sequencing and annotation.</title>
        <authorList>
            <consortium name="The Broad Institute Genomics Platform"/>
            <consortium name="The Broad Institute Genome Sequencing Center for Infectious Disease"/>
            <person name="Wu L."/>
            <person name="Ma J."/>
        </authorList>
    </citation>
    <scope>NUCLEOTIDE SEQUENCE [LARGE SCALE GENOMIC DNA]</scope>
    <source>
        <strain evidence="4">NBRC 108894</strain>
    </source>
</reference>
<dbReference type="RefSeq" id="WP_284254695.1">
    <property type="nucleotide sequence ID" value="NZ_BSVB01000001.1"/>
</dbReference>
<sequence length="157" mass="16030">MAHEVAGNPIDAGTVVDHPPRRRLLPALPWIAIVAITSAVQFVREALFDGVVFGVVGLALLIDALRLVPQVGRLSRPALVPTLVGAVAVGALLAFTPRHGIVDGIVLAGLGAVVLPFAWSGCARAPARASSAPPIPSRSAAPPSRGRSRGSRPVPGS</sequence>
<feature type="region of interest" description="Disordered" evidence="1">
    <location>
        <begin position="127"/>
        <end position="157"/>
    </location>
</feature>
<comment type="caution">
    <text evidence="3">The sequence shown here is derived from an EMBL/GenBank/DDBJ whole genome shotgun (WGS) entry which is preliminary data.</text>
</comment>
<keyword evidence="2" id="KW-1133">Transmembrane helix</keyword>
<dbReference type="Proteomes" id="UP001157034">
    <property type="component" value="Unassembled WGS sequence"/>
</dbReference>
<feature type="compositionally biased region" description="Low complexity" evidence="1">
    <location>
        <begin position="127"/>
        <end position="145"/>
    </location>
</feature>
<keyword evidence="4" id="KW-1185">Reference proteome</keyword>
<name>A0ABQ6K5Z4_9MICO</name>
<keyword evidence="2" id="KW-0472">Membrane</keyword>
<feature type="transmembrane region" description="Helical" evidence="2">
    <location>
        <begin position="24"/>
        <end position="40"/>
    </location>
</feature>